<dbReference type="EMBL" id="JADYXP020000005">
    <property type="protein sequence ID" value="KAL0123886.1"/>
    <property type="molecule type" value="Genomic_DNA"/>
</dbReference>
<dbReference type="Proteomes" id="UP001430953">
    <property type="component" value="Unassembled WGS sequence"/>
</dbReference>
<organism evidence="1 2">
    <name type="scientific">Cardiocondyla obscurior</name>
    <dbReference type="NCBI Taxonomy" id="286306"/>
    <lineage>
        <taxon>Eukaryota</taxon>
        <taxon>Metazoa</taxon>
        <taxon>Ecdysozoa</taxon>
        <taxon>Arthropoda</taxon>
        <taxon>Hexapoda</taxon>
        <taxon>Insecta</taxon>
        <taxon>Pterygota</taxon>
        <taxon>Neoptera</taxon>
        <taxon>Endopterygota</taxon>
        <taxon>Hymenoptera</taxon>
        <taxon>Apocrita</taxon>
        <taxon>Aculeata</taxon>
        <taxon>Formicoidea</taxon>
        <taxon>Formicidae</taxon>
        <taxon>Myrmicinae</taxon>
        <taxon>Cardiocondyla</taxon>
    </lineage>
</organism>
<evidence type="ECO:0000313" key="1">
    <source>
        <dbReference type="EMBL" id="KAL0123886.1"/>
    </source>
</evidence>
<gene>
    <name evidence="1" type="ORF">PUN28_006019</name>
</gene>
<sequence>MAYLHPLGGVARPPLFRDDSLNTARRTHPPSYPLLFLSLFLALSTSEARLLPIHPLGMPPFHPVTSGTTLEISRTRPRSCAAAVAIVPIAYTREGPACAVLQQI</sequence>
<accession>A0AAW2GCS3</accession>
<evidence type="ECO:0000313" key="2">
    <source>
        <dbReference type="Proteomes" id="UP001430953"/>
    </source>
</evidence>
<dbReference type="AlphaFoldDB" id="A0AAW2GCS3"/>
<reference evidence="1 2" key="1">
    <citation type="submission" date="2023-03" db="EMBL/GenBank/DDBJ databases">
        <title>High recombination rates correlate with genetic variation in Cardiocondyla obscurior ants.</title>
        <authorList>
            <person name="Errbii M."/>
        </authorList>
    </citation>
    <scope>NUCLEOTIDE SEQUENCE [LARGE SCALE GENOMIC DNA]</scope>
    <source>
        <strain evidence="1">Alpha-2009</strain>
        <tissue evidence="1">Whole body</tissue>
    </source>
</reference>
<protein>
    <submittedName>
        <fullName evidence="1">Uncharacterized protein</fullName>
    </submittedName>
</protein>
<keyword evidence="2" id="KW-1185">Reference proteome</keyword>
<name>A0AAW2GCS3_9HYME</name>
<proteinExistence type="predicted"/>
<comment type="caution">
    <text evidence="1">The sequence shown here is derived from an EMBL/GenBank/DDBJ whole genome shotgun (WGS) entry which is preliminary data.</text>
</comment>